<dbReference type="EMBL" id="JACYCF010000025">
    <property type="protein sequence ID" value="KAF8749781.1"/>
    <property type="molecule type" value="Genomic_DNA"/>
</dbReference>
<dbReference type="Pfam" id="PF20151">
    <property type="entry name" value="DUF6533"/>
    <property type="match status" value="1"/>
</dbReference>
<feature type="domain" description="DUF6533" evidence="2">
    <location>
        <begin position="31"/>
        <end position="76"/>
    </location>
</feature>
<dbReference type="InterPro" id="IPR045340">
    <property type="entry name" value="DUF6533"/>
</dbReference>
<name>A0A8H7I4G8_9AGAM</name>
<sequence length="371" mass="41627">MEGMGLMSPSSPEELVSSIIRSYGQLQTSRYTAIASITLLVYDWLIALDKEVKFIWGRRWTFARIVYHLNRVLPLLLFSVILMPNILFAPSYYTATMSAPKFLIMKSQKIMLQQVQTNNSILQLWCSSAISAVVQYGYLFVFRSNSTYTFITQQLRLFGVGRYMANGRPGFRWVRLLIPALFLTVGHALAQTTLHIGNTFYSANPLREFWKVVSSYYQVTYVWRIWRLSSGVGLTPLMKQLLKHGASFFAVNFGLMLLSCVGSGYSETIILVNVSGILTALSSIMCSRIFFSMHQFACLGGVQVNACLPATEFSGSSASDRLNIAMESLGNDGSHTRISLGSQIINVPTSTRQLELHGHGYPTRFLCDLYL</sequence>
<proteinExistence type="predicted"/>
<evidence type="ECO:0000256" key="1">
    <source>
        <dbReference type="SAM" id="Phobius"/>
    </source>
</evidence>
<evidence type="ECO:0000313" key="3">
    <source>
        <dbReference type="EMBL" id="KAF8749781.1"/>
    </source>
</evidence>
<keyword evidence="1" id="KW-0472">Membrane</keyword>
<dbReference type="AlphaFoldDB" id="A0A8H7I4G8"/>
<organism evidence="3 4">
    <name type="scientific">Rhizoctonia solani</name>
    <dbReference type="NCBI Taxonomy" id="456999"/>
    <lineage>
        <taxon>Eukaryota</taxon>
        <taxon>Fungi</taxon>
        <taxon>Dikarya</taxon>
        <taxon>Basidiomycota</taxon>
        <taxon>Agaricomycotina</taxon>
        <taxon>Agaricomycetes</taxon>
        <taxon>Cantharellales</taxon>
        <taxon>Ceratobasidiaceae</taxon>
        <taxon>Rhizoctonia</taxon>
    </lineage>
</organism>
<feature type="transmembrane region" description="Helical" evidence="1">
    <location>
        <begin position="246"/>
        <end position="265"/>
    </location>
</feature>
<feature type="transmembrane region" description="Helical" evidence="1">
    <location>
        <begin position="121"/>
        <end position="141"/>
    </location>
</feature>
<reference evidence="3" key="1">
    <citation type="submission" date="2020-09" db="EMBL/GenBank/DDBJ databases">
        <title>Comparative genome analyses of four rice-infecting Rhizoctonia solani isolates reveal extensive enrichment of homogalacturonan modification genes.</title>
        <authorList>
            <person name="Lee D.-Y."/>
            <person name="Jeon J."/>
            <person name="Kim K.-T."/>
            <person name="Cheong K."/>
            <person name="Song H."/>
            <person name="Choi G."/>
            <person name="Ko J."/>
            <person name="Opiyo S.O."/>
            <person name="Zuo S."/>
            <person name="Madhav S."/>
            <person name="Lee Y.-H."/>
            <person name="Wang G.-L."/>
        </authorList>
    </citation>
    <scope>NUCLEOTIDE SEQUENCE</scope>
    <source>
        <strain evidence="3">AG1-IA B2</strain>
    </source>
</reference>
<feature type="transmembrane region" description="Helical" evidence="1">
    <location>
        <begin position="271"/>
        <end position="291"/>
    </location>
</feature>
<gene>
    <name evidence="3" type="ORF">RHS01_09817</name>
</gene>
<accession>A0A8H7I4G8</accession>
<comment type="caution">
    <text evidence="3">The sequence shown here is derived from an EMBL/GenBank/DDBJ whole genome shotgun (WGS) entry which is preliminary data.</text>
</comment>
<evidence type="ECO:0000313" key="4">
    <source>
        <dbReference type="Proteomes" id="UP000614334"/>
    </source>
</evidence>
<feature type="transmembrane region" description="Helical" evidence="1">
    <location>
        <begin position="172"/>
        <end position="189"/>
    </location>
</feature>
<protein>
    <recommendedName>
        <fullName evidence="2">DUF6533 domain-containing protein</fullName>
    </recommendedName>
</protein>
<feature type="transmembrane region" description="Helical" evidence="1">
    <location>
        <begin position="31"/>
        <end position="48"/>
    </location>
</feature>
<keyword evidence="1" id="KW-0812">Transmembrane</keyword>
<feature type="transmembrane region" description="Helical" evidence="1">
    <location>
        <begin position="69"/>
        <end position="93"/>
    </location>
</feature>
<dbReference type="Proteomes" id="UP000614334">
    <property type="component" value="Unassembled WGS sequence"/>
</dbReference>
<evidence type="ECO:0000259" key="2">
    <source>
        <dbReference type="Pfam" id="PF20151"/>
    </source>
</evidence>
<keyword evidence="1" id="KW-1133">Transmembrane helix</keyword>